<feature type="compositionally biased region" description="Basic and acidic residues" evidence="12">
    <location>
        <begin position="662"/>
        <end position="691"/>
    </location>
</feature>
<feature type="region of interest" description="Disordered" evidence="12">
    <location>
        <begin position="1607"/>
        <end position="1632"/>
    </location>
</feature>
<feature type="compositionally biased region" description="Polar residues" evidence="12">
    <location>
        <begin position="1486"/>
        <end position="1497"/>
    </location>
</feature>
<protein>
    <recommendedName>
        <fullName evidence="3 11">Mediator of RNA polymerase II transcription subunit 13</fullName>
    </recommendedName>
    <alternativeName>
        <fullName evidence="10 11">Mediator complex subunit 13</fullName>
    </alternativeName>
</protein>
<evidence type="ECO:0000259" key="14">
    <source>
        <dbReference type="Pfam" id="PF11597"/>
    </source>
</evidence>
<evidence type="ECO:0000256" key="12">
    <source>
        <dbReference type="SAM" id="MobiDB-lite"/>
    </source>
</evidence>
<dbReference type="InterPro" id="IPR051139">
    <property type="entry name" value="Mediator_complx_sub13"/>
</dbReference>
<keyword evidence="6 11" id="KW-0010">Activator</keyword>
<evidence type="ECO:0000256" key="11">
    <source>
        <dbReference type="RuleBase" id="RU364134"/>
    </source>
</evidence>
<keyword evidence="8 11" id="KW-0539">Nucleus</keyword>
<feature type="compositionally biased region" description="Polar residues" evidence="12">
    <location>
        <begin position="934"/>
        <end position="945"/>
    </location>
</feature>
<feature type="compositionally biased region" description="Low complexity" evidence="12">
    <location>
        <begin position="822"/>
        <end position="838"/>
    </location>
</feature>
<comment type="subcellular location">
    <subcellularLocation>
        <location evidence="1 11">Nucleus</location>
    </subcellularLocation>
</comment>
<dbReference type="GO" id="GO:0016592">
    <property type="term" value="C:mediator complex"/>
    <property type="evidence" value="ECO:0007669"/>
    <property type="project" value="InterPro"/>
</dbReference>
<evidence type="ECO:0000256" key="2">
    <source>
        <dbReference type="ARBA" id="ARBA00009354"/>
    </source>
</evidence>
<feature type="compositionally biased region" description="Basic and acidic residues" evidence="12">
    <location>
        <begin position="538"/>
        <end position="556"/>
    </location>
</feature>
<evidence type="ECO:0000256" key="8">
    <source>
        <dbReference type="ARBA" id="ARBA00023242"/>
    </source>
</evidence>
<feature type="compositionally biased region" description="Low complexity" evidence="12">
    <location>
        <begin position="1607"/>
        <end position="1621"/>
    </location>
</feature>
<feature type="region of interest" description="Disordered" evidence="12">
    <location>
        <begin position="800"/>
        <end position="846"/>
    </location>
</feature>
<evidence type="ECO:0000259" key="15">
    <source>
        <dbReference type="Pfam" id="PF18296"/>
    </source>
</evidence>
<evidence type="ECO:0000256" key="7">
    <source>
        <dbReference type="ARBA" id="ARBA00023163"/>
    </source>
</evidence>
<keyword evidence="4 11" id="KW-0678">Repressor</keyword>
<keyword evidence="5 11" id="KW-0805">Transcription regulation</keyword>
<gene>
    <name evidence="16" type="ORF">GTA08_BOTSDO01926</name>
</gene>
<keyword evidence="7 11" id="KW-0804">Transcription</keyword>
<feature type="region of interest" description="Disordered" evidence="12">
    <location>
        <begin position="1451"/>
        <end position="1504"/>
    </location>
</feature>
<feature type="region of interest" description="Disordered" evidence="12">
    <location>
        <begin position="644"/>
        <end position="715"/>
    </location>
</feature>
<dbReference type="OrthoDB" id="103819at2759"/>
<comment type="caution">
    <text evidence="16">The sequence shown here is derived from an EMBL/GenBank/DDBJ whole genome shotgun (WGS) entry which is preliminary data.</text>
</comment>
<evidence type="ECO:0000256" key="4">
    <source>
        <dbReference type="ARBA" id="ARBA00022491"/>
    </source>
</evidence>
<feature type="domain" description="Mediator complex subunit Med13 C-terminal" evidence="13">
    <location>
        <begin position="1304"/>
        <end position="1588"/>
    </location>
</feature>
<feature type="compositionally biased region" description="Polar residues" evidence="12">
    <location>
        <begin position="1622"/>
        <end position="1632"/>
    </location>
</feature>
<dbReference type="Pfam" id="PF11597">
    <property type="entry name" value="Med13_N"/>
    <property type="match status" value="1"/>
</dbReference>
<feature type="compositionally biased region" description="Polar residues" evidence="12">
    <location>
        <begin position="1451"/>
        <end position="1470"/>
    </location>
</feature>
<accession>A0A8H4IX56</accession>
<dbReference type="PANTHER" id="PTHR48249">
    <property type="entry name" value="MEDIATOR OF RNA POLYMERASE II TRANSCRIPTION SUBUNIT 13"/>
    <property type="match status" value="1"/>
</dbReference>
<name>A0A8H4IX56_9PEZI</name>
<evidence type="ECO:0000256" key="6">
    <source>
        <dbReference type="ARBA" id="ARBA00023159"/>
    </source>
</evidence>
<evidence type="ECO:0000313" key="17">
    <source>
        <dbReference type="Proteomes" id="UP000572817"/>
    </source>
</evidence>
<dbReference type="EMBL" id="WWBZ02000016">
    <property type="protein sequence ID" value="KAF4309201.1"/>
    <property type="molecule type" value="Genomic_DNA"/>
</dbReference>
<feature type="region of interest" description="Disordered" evidence="12">
    <location>
        <begin position="1550"/>
        <end position="1570"/>
    </location>
</feature>
<comment type="subunit">
    <text evidence="11">Component of the SRB8-11 complex, which itself associates with the Mediator complex.</text>
</comment>
<evidence type="ECO:0000256" key="5">
    <source>
        <dbReference type="ARBA" id="ARBA00023015"/>
    </source>
</evidence>
<reference evidence="16" key="1">
    <citation type="submission" date="2020-04" db="EMBL/GenBank/DDBJ databases">
        <title>Genome Assembly and Annotation of Botryosphaeria dothidea sdau 11-99, a Latent Pathogen of Apple Fruit Ring Rot in China.</title>
        <authorList>
            <person name="Yu C."/>
            <person name="Diao Y."/>
            <person name="Lu Q."/>
            <person name="Zhao J."/>
            <person name="Cui S."/>
            <person name="Peng C."/>
            <person name="He B."/>
            <person name="Liu H."/>
        </authorList>
    </citation>
    <scope>NUCLEOTIDE SEQUENCE [LARGE SCALE GENOMIC DNA]</scope>
    <source>
        <strain evidence="16">Sdau11-99</strain>
    </source>
</reference>
<dbReference type="InterPro" id="IPR021643">
    <property type="entry name" value="Mediator_Med13_N"/>
</dbReference>
<evidence type="ECO:0000256" key="10">
    <source>
        <dbReference type="ARBA" id="ARBA00032008"/>
    </source>
</evidence>
<feature type="domain" description="Mediator complex subunit Med13 N-terminal" evidence="14">
    <location>
        <begin position="1"/>
        <end position="373"/>
    </location>
</feature>
<evidence type="ECO:0000259" key="13">
    <source>
        <dbReference type="Pfam" id="PF06333"/>
    </source>
</evidence>
<feature type="domain" description="MID" evidence="15">
    <location>
        <begin position="1101"/>
        <end position="1289"/>
    </location>
</feature>
<dbReference type="Proteomes" id="UP000572817">
    <property type="component" value="Unassembled WGS sequence"/>
</dbReference>
<evidence type="ECO:0000313" key="16">
    <source>
        <dbReference type="EMBL" id="KAF4309201.1"/>
    </source>
</evidence>
<evidence type="ECO:0000256" key="1">
    <source>
        <dbReference type="ARBA" id="ARBA00004123"/>
    </source>
</evidence>
<dbReference type="InterPro" id="IPR009401">
    <property type="entry name" value="Med13_C"/>
</dbReference>
<organism evidence="16 17">
    <name type="scientific">Botryosphaeria dothidea</name>
    <dbReference type="NCBI Taxonomy" id="55169"/>
    <lineage>
        <taxon>Eukaryota</taxon>
        <taxon>Fungi</taxon>
        <taxon>Dikarya</taxon>
        <taxon>Ascomycota</taxon>
        <taxon>Pezizomycotina</taxon>
        <taxon>Dothideomycetes</taxon>
        <taxon>Dothideomycetes incertae sedis</taxon>
        <taxon>Botryosphaeriales</taxon>
        <taxon>Botryosphaeriaceae</taxon>
        <taxon>Botryosphaeria</taxon>
    </lineage>
</organism>
<proteinExistence type="inferred from homology"/>
<sequence>MDSIKSSSTSVSAVGGYGVISYRTFSATSSLDAAAARAAELDGLSCVEARLREAKRLTYLDRQKAILWLFEPGTSPPALDHGSLQSQQLNGLQLSSQSEGDLKAADLARFAGRHHSFSAAQSAGQYGSAASNARALQAANARAFQTNQHGGGVSANNPDASRQHDPLSVYESFMSAVVGSISYNLSRFHHMIPLNYRTFVSYPRATTTAGNADDDSDDFTILGGISCLLTTLDAHLSTSGTLVISTSVSNSTDVYQLERILSLYDAHEDFIGELVRISPCGIIARYVGHETSAVGSERDGSGSTKRSRAIQQWKADTLRWLRMKGLVLPDMDEEGKWVRIQLQPAQQVPKDHTDPSASLCRECLWPAALCFFYGPLREDDDLNSVEVSSHLRHHDDPDPGVTWWQGPGKQGFTDPLWQAYNWFLGKPEREKAIEARKKARQAQEENTQPVQESTMAYPSSPLYSRGSAYGDLQAVSGVYPTPPDAVLPPNAGGHAAMDGLIMSQTTQDLHSHPGNTSSGTDGTALTEQSAPSGITPGDHLDPMRAVDTPADGHDAEADNNDDLFEDMDEEMFGGNDVTEADFNFFDDGEGDFGDLMDVSQPTFEEPKQDTSPAEANFEGISPVVQVSSHDNTEPAPVEFKAETAASPALPSADVQMSDPEDEVKIGDTSHEQEAQADEPKIEAKEEIEIPREPSPPLSPARINEKLFPSPHTGQADTQVKDFAKSKAEGGAIFDTVGFSQGMQLADSKYAAGGQFFFPGRDGGNARPTNVSIRTPAGQISRPTSSAQSLMESTSDLIRSIVVPKRKSDDSTMDGLSEDSDSYSDVSVSSGSTNEETGSTMQPQDSGLLVPAHKKWGSLNAGTPTVVGTPGTLQLDPGIQDTMMGEADNVMSELPPLSSLEPGPSDWSLARLPPPMIKTRRRPGADPRSRRGSFSLASAASTPSSDGRSDAVAEAPVLNLKEVINITQMLADQAIQSTLDLVPEDEDASLLCLERQTGACRKLAPIQTIQNAVRELFQQVNECDMLKYVSIQDVIPEPAAANKAQPKPVQRRATSSDSQVNMFFPISTPHVRLRRGEDTWDVLPPALSFWEPLGLSPTSGPKNIMAYCVYPSSEQLNEPVTSFLDSISMAYESCKFGSHVRGPEIEHIASNGLVSASVHCGESDNWRPTAQNCLQAVRDTCSSLGRYLSRIDFEKRAKAEDSPKVDAIVVYLVNPFSDPHNLWQLCSAFWALFQAYLPSNPSSRAGDDSRPELVLQLVPVKYIASFEAPVVLEPSLLTRFAREVYDRCPPKQPSNDHTALSIYSAPSIQLEETLPKSIPFRVTAEPPSDLLHENSYIHVGYAISVDGAWLTAAWTDNPGKHQATVSYCLNNRSFVEVAREIYQTSLEIMSARRVTWRLCIARAGVMEREEQDAWQVLVTSPCPLVIGTALVSVNPNPSFCVTSNLPALSASQNQASGNAGVSTPGGNTPQPGVSPDAHGFTPAATPSDGNTSAPSVDPTSDPDARLVDVTDESWGVILQHRLHNSNSTTEFRPTLASGYLIKRGADSNTDAVAAGSNAGKPDHHPDTPRGPIAVGINLLWIGSTPGGHQPQRAAQAAQAQAAAAAAAAAQAAHAHQSASSAAPTPTSSHNPNISIPLQHLEAAAAAAGGGAGGASGNGNAGNAAAAGSNVNSPLPSPAGGAMGQGIGAAAAAAAAGHAGAGGGGPFAANQARTTYDTVLREFLIMYRGLGLLARLKGMRGTRGGAVPWHVAAAMRGVRALERCV</sequence>
<dbReference type="Pfam" id="PF06333">
    <property type="entry name" value="Med13_C"/>
    <property type="match status" value="2"/>
</dbReference>
<dbReference type="GO" id="GO:0003713">
    <property type="term" value="F:transcription coactivator activity"/>
    <property type="evidence" value="ECO:0007669"/>
    <property type="project" value="TreeGrafter"/>
</dbReference>
<feature type="compositionally biased region" description="Polar residues" evidence="12">
    <location>
        <begin position="507"/>
        <end position="532"/>
    </location>
</feature>
<feature type="compositionally biased region" description="Polar residues" evidence="12">
    <location>
        <begin position="444"/>
        <end position="457"/>
    </location>
</feature>
<dbReference type="GO" id="GO:0045944">
    <property type="term" value="P:positive regulation of transcription by RNA polymerase II"/>
    <property type="evidence" value="ECO:0007669"/>
    <property type="project" value="TreeGrafter"/>
</dbReference>
<evidence type="ECO:0000256" key="3">
    <source>
        <dbReference type="ARBA" id="ARBA00019618"/>
    </source>
</evidence>
<comment type="similarity">
    <text evidence="2 11">Belongs to the Mediator complex subunit 13 family.</text>
</comment>
<feature type="region of interest" description="Disordered" evidence="12">
    <location>
        <begin position="435"/>
        <end position="459"/>
    </location>
</feature>
<evidence type="ECO:0000256" key="9">
    <source>
        <dbReference type="ARBA" id="ARBA00025661"/>
    </source>
</evidence>
<dbReference type="InterPro" id="IPR041285">
    <property type="entry name" value="MID_MedPIWI"/>
</dbReference>
<comment type="function">
    <text evidence="9 11">Component of the SRB8-11 complex. The SRB8-11 complex is a regulatory module of the Mediator complex which is itself involved in regulation of basal and activated RNA polymerase II-dependent transcription. The SRB8-11 complex may be involved in the transcriptional repression of a subset of genes regulated by Mediator. It may inhibit the association of the Mediator complex with RNA polymerase II to form the holoenzyme complex.</text>
</comment>
<dbReference type="PANTHER" id="PTHR48249:SF3">
    <property type="entry name" value="MEDIATOR OF RNA POLYMERASE II TRANSCRIPTION SUBUNIT 13"/>
    <property type="match status" value="1"/>
</dbReference>
<keyword evidence="17" id="KW-1185">Reference proteome</keyword>
<feature type="region of interest" description="Disordered" evidence="12">
    <location>
        <begin position="507"/>
        <end position="560"/>
    </location>
</feature>
<feature type="domain" description="Mediator complex subunit Med13 C-terminal" evidence="13">
    <location>
        <begin position="1711"/>
        <end position="1752"/>
    </location>
</feature>
<dbReference type="Pfam" id="PF18296">
    <property type="entry name" value="MID_MedPIWI"/>
    <property type="match status" value="1"/>
</dbReference>
<feature type="region of interest" description="Disordered" evidence="12">
    <location>
        <begin position="896"/>
        <end position="949"/>
    </location>
</feature>